<evidence type="ECO:0000259" key="1">
    <source>
        <dbReference type="Pfam" id="PF13966"/>
    </source>
</evidence>
<gene>
    <name evidence="2" type="ORF">CCAM_LOCUS25160</name>
</gene>
<evidence type="ECO:0000313" key="3">
    <source>
        <dbReference type="Proteomes" id="UP000595140"/>
    </source>
</evidence>
<evidence type="ECO:0000313" key="2">
    <source>
        <dbReference type="EMBL" id="VFQ83384.1"/>
    </source>
</evidence>
<dbReference type="PANTHER" id="PTHR33116:SF78">
    <property type="entry name" value="OS12G0587133 PROTEIN"/>
    <property type="match status" value="1"/>
</dbReference>
<name>A0A484M4R5_9ASTE</name>
<dbReference type="AlphaFoldDB" id="A0A484M4R5"/>
<proteinExistence type="predicted"/>
<feature type="domain" description="Reverse transcriptase zinc-binding" evidence="1">
    <location>
        <begin position="7"/>
        <end position="88"/>
    </location>
</feature>
<dbReference type="EMBL" id="OOIL02002582">
    <property type="protein sequence ID" value="VFQ83384.1"/>
    <property type="molecule type" value="Genomic_DNA"/>
</dbReference>
<reference evidence="2 3" key="1">
    <citation type="submission" date="2018-04" db="EMBL/GenBank/DDBJ databases">
        <authorList>
            <person name="Vogel A."/>
        </authorList>
    </citation>
    <scope>NUCLEOTIDE SEQUENCE [LARGE SCALE GENOMIC DNA]</scope>
</reference>
<protein>
    <recommendedName>
        <fullName evidence="1">Reverse transcriptase zinc-binding domain-containing protein</fullName>
    </recommendedName>
</protein>
<dbReference type="InterPro" id="IPR026960">
    <property type="entry name" value="RVT-Znf"/>
</dbReference>
<dbReference type="Pfam" id="PF13966">
    <property type="entry name" value="zf-RVT"/>
    <property type="match status" value="1"/>
</dbReference>
<dbReference type="PANTHER" id="PTHR33116">
    <property type="entry name" value="REVERSE TRANSCRIPTASE ZINC-BINDING DOMAIN-CONTAINING PROTEIN-RELATED-RELATED"/>
    <property type="match status" value="1"/>
</dbReference>
<accession>A0A484M4R5</accession>
<keyword evidence="3" id="KW-1185">Reference proteome</keyword>
<sequence>MNTANGYTVKDGYNWLKGVREKVDWAKVVWSRWSLPKHQFIAWLIWKGRIQTKDRLSNFLSIDTTCVLCEKEVESADHIFCSCTYAKAIHGNMASTLKVDVHADSIKDLGKKMELGRGRKQKWRMAAYITACCYFIWKARNEKIYNGKRIKEEFTFRCISEIVGMSLGGRGYGKGT</sequence>
<dbReference type="OrthoDB" id="1938430at2759"/>
<organism evidence="2 3">
    <name type="scientific">Cuscuta campestris</name>
    <dbReference type="NCBI Taxonomy" id="132261"/>
    <lineage>
        <taxon>Eukaryota</taxon>
        <taxon>Viridiplantae</taxon>
        <taxon>Streptophyta</taxon>
        <taxon>Embryophyta</taxon>
        <taxon>Tracheophyta</taxon>
        <taxon>Spermatophyta</taxon>
        <taxon>Magnoliopsida</taxon>
        <taxon>eudicotyledons</taxon>
        <taxon>Gunneridae</taxon>
        <taxon>Pentapetalae</taxon>
        <taxon>asterids</taxon>
        <taxon>lamiids</taxon>
        <taxon>Solanales</taxon>
        <taxon>Convolvulaceae</taxon>
        <taxon>Cuscuteae</taxon>
        <taxon>Cuscuta</taxon>
        <taxon>Cuscuta subgen. Grammica</taxon>
        <taxon>Cuscuta sect. Cleistogrammica</taxon>
    </lineage>
</organism>
<dbReference type="Proteomes" id="UP000595140">
    <property type="component" value="Unassembled WGS sequence"/>
</dbReference>